<dbReference type="OrthoDB" id="3535705at2"/>
<feature type="transmembrane region" description="Helical" evidence="6">
    <location>
        <begin position="131"/>
        <end position="150"/>
    </location>
</feature>
<dbReference type="AlphaFoldDB" id="A0A5M3XS71"/>
<comment type="caution">
    <text evidence="8">The sequence shown here is derived from an EMBL/GenBank/DDBJ whole genome shotgun (WGS) entry which is preliminary data.</text>
</comment>
<dbReference type="Proteomes" id="UP000377595">
    <property type="component" value="Unassembled WGS sequence"/>
</dbReference>
<comment type="cofactor">
    <cofactor evidence="1">
        <name>heme</name>
        <dbReference type="ChEBI" id="CHEBI:30413"/>
    </cofactor>
</comment>
<keyword evidence="6" id="KW-1133">Transmembrane helix</keyword>
<keyword evidence="6" id="KW-0812">Transmembrane</keyword>
<dbReference type="GO" id="GO:0022904">
    <property type="term" value="P:respiratory electron transport chain"/>
    <property type="evidence" value="ECO:0007669"/>
    <property type="project" value="InterPro"/>
</dbReference>
<dbReference type="Gene3D" id="1.20.810.10">
    <property type="entry name" value="Cytochrome Bc1 Complex, Chain C"/>
    <property type="match status" value="1"/>
</dbReference>
<gene>
    <name evidence="8" type="ORF">Aple_070040</name>
</gene>
<proteinExistence type="predicted"/>
<name>A0A5M3XS71_9ACTN</name>
<evidence type="ECO:0000256" key="2">
    <source>
        <dbReference type="ARBA" id="ARBA00012951"/>
    </source>
</evidence>
<reference evidence="8 9" key="1">
    <citation type="submission" date="2019-10" db="EMBL/GenBank/DDBJ databases">
        <title>Whole genome shotgun sequence of Acrocarpospora pleiomorpha NBRC 16267.</title>
        <authorList>
            <person name="Ichikawa N."/>
            <person name="Kimura A."/>
            <person name="Kitahashi Y."/>
            <person name="Komaki H."/>
            <person name="Oguchi A."/>
        </authorList>
    </citation>
    <scope>NUCLEOTIDE SEQUENCE [LARGE SCALE GENOMIC DNA]</scope>
    <source>
        <strain evidence="8 9">NBRC 16267</strain>
    </source>
</reference>
<comment type="catalytic activity">
    <reaction evidence="4">
        <text>a quinol + 2 Fe(III)-[cytochrome c](out) = a quinone + 2 Fe(II)-[cytochrome c](out) + 2 H(+)(out)</text>
        <dbReference type="Rhea" id="RHEA:11484"/>
        <dbReference type="Rhea" id="RHEA-COMP:10350"/>
        <dbReference type="Rhea" id="RHEA-COMP:14399"/>
        <dbReference type="ChEBI" id="CHEBI:15378"/>
        <dbReference type="ChEBI" id="CHEBI:24646"/>
        <dbReference type="ChEBI" id="CHEBI:29033"/>
        <dbReference type="ChEBI" id="CHEBI:29034"/>
        <dbReference type="ChEBI" id="CHEBI:132124"/>
        <dbReference type="EC" id="7.1.1.8"/>
    </reaction>
</comment>
<evidence type="ECO:0000256" key="6">
    <source>
        <dbReference type="SAM" id="Phobius"/>
    </source>
</evidence>
<keyword evidence="6" id="KW-0472">Membrane</keyword>
<evidence type="ECO:0000256" key="3">
    <source>
        <dbReference type="ARBA" id="ARBA00016116"/>
    </source>
</evidence>
<dbReference type="GO" id="GO:0016491">
    <property type="term" value="F:oxidoreductase activity"/>
    <property type="evidence" value="ECO:0007669"/>
    <property type="project" value="InterPro"/>
</dbReference>
<dbReference type="RefSeq" id="WP_155348962.1">
    <property type="nucleotide sequence ID" value="NZ_BAAAHM010000005.1"/>
</dbReference>
<accession>A0A5M3XS71</accession>
<dbReference type="EC" id="7.1.1.8" evidence="2"/>
<dbReference type="InterPro" id="IPR027387">
    <property type="entry name" value="Cytb/b6-like_sf"/>
</dbReference>
<dbReference type="EMBL" id="BLAF01000048">
    <property type="protein sequence ID" value="GES24105.1"/>
    <property type="molecule type" value="Genomic_DNA"/>
</dbReference>
<dbReference type="SUPFAM" id="SSF81342">
    <property type="entry name" value="Transmembrane di-heme cytochromes"/>
    <property type="match status" value="1"/>
</dbReference>
<dbReference type="InterPro" id="IPR016174">
    <property type="entry name" value="Di-haem_cyt_TM"/>
</dbReference>
<feature type="transmembrane region" description="Helical" evidence="6">
    <location>
        <begin position="74"/>
        <end position="92"/>
    </location>
</feature>
<dbReference type="GO" id="GO:0008121">
    <property type="term" value="F:quinol-cytochrome-c reductase activity"/>
    <property type="evidence" value="ECO:0007669"/>
    <property type="project" value="UniProtKB-EC"/>
</dbReference>
<dbReference type="PROSITE" id="PS51002">
    <property type="entry name" value="CYTB_NTER"/>
    <property type="match status" value="1"/>
</dbReference>
<evidence type="ECO:0000313" key="9">
    <source>
        <dbReference type="Proteomes" id="UP000377595"/>
    </source>
</evidence>
<evidence type="ECO:0000256" key="5">
    <source>
        <dbReference type="ARBA" id="ARBA00029568"/>
    </source>
</evidence>
<keyword evidence="9" id="KW-1185">Reference proteome</keyword>
<evidence type="ECO:0000313" key="8">
    <source>
        <dbReference type="EMBL" id="GES24105.1"/>
    </source>
</evidence>
<evidence type="ECO:0000259" key="7">
    <source>
        <dbReference type="PROSITE" id="PS51002"/>
    </source>
</evidence>
<feature type="transmembrane region" description="Helical" evidence="6">
    <location>
        <begin position="162"/>
        <end position="179"/>
    </location>
</feature>
<dbReference type="GO" id="GO:0016020">
    <property type="term" value="C:membrane"/>
    <property type="evidence" value="ECO:0007669"/>
    <property type="project" value="InterPro"/>
</dbReference>
<dbReference type="InterPro" id="IPR005797">
    <property type="entry name" value="Cyt_b/b6_N"/>
</dbReference>
<feature type="domain" description="Cytochrome b/b6 N-terminal region profile" evidence="7">
    <location>
        <begin position="1"/>
        <end position="180"/>
    </location>
</feature>
<organism evidence="8 9">
    <name type="scientific">Acrocarpospora pleiomorpha</name>
    <dbReference type="NCBI Taxonomy" id="90975"/>
    <lineage>
        <taxon>Bacteria</taxon>
        <taxon>Bacillati</taxon>
        <taxon>Actinomycetota</taxon>
        <taxon>Actinomycetes</taxon>
        <taxon>Streptosporangiales</taxon>
        <taxon>Streptosporangiaceae</taxon>
        <taxon>Acrocarpospora</taxon>
    </lineage>
</organism>
<evidence type="ECO:0000256" key="4">
    <source>
        <dbReference type="ARBA" id="ARBA00029351"/>
    </source>
</evidence>
<evidence type="ECO:0000256" key="1">
    <source>
        <dbReference type="ARBA" id="ARBA00001971"/>
    </source>
</evidence>
<feature type="transmembrane region" description="Helical" evidence="6">
    <location>
        <begin position="7"/>
        <end position="30"/>
    </location>
</feature>
<protein>
    <recommendedName>
        <fullName evidence="3">Cytochrome bc1 complex cytochrome b subunit</fullName>
        <ecNumber evidence="2">7.1.1.8</ecNumber>
    </recommendedName>
    <alternativeName>
        <fullName evidence="5">Cytochrome bc1 reductase complex subunit QcrB</fullName>
    </alternativeName>
</protein>
<sequence length="180" mass="19703">MEQARQLVGEMLVCCFVVVLLTGGFLAFFYTPGNQMVFYDGAYEPLRTMPMSAAYNSILEISFEVRGGLLMRQLHQSSTYLLVFGTVVWALLGRFRYALAMLCLGVLGGLSGYGAADDLLSGTALGRLPTPWWYGLHLLVAVAVGAVLVISSQREAARQPRTFRLVALSLGLTVLAIFWL</sequence>
<feature type="transmembrane region" description="Helical" evidence="6">
    <location>
        <begin position="99"/>
        <end position="116"/>
    </location>
</feature>